<evidence type="ECO:0000313" key="6">
    <source>
        <dbReference type="Proteomes" id="UP000237105"/>
    </source>
</evidence>
<keyword evidence="6" id="KW-1185">Reference proteome</keyword>
<dbReference type="InterPro" id="IPR050608">
    <property type="entry name" value="NmrA-type/Isoflavone_red_sf"/>
</dbReference>
<comment type="caution">
    <text evidence="5">The sequence shown here is derived from an EMBL/GenBank/DDBJ whole genome shotgun (WGS) entry which is preliminary data.</text>
</comment>
<keyword evidence="2" id="KW-0521">NADP</keyword>
<dbReference type="PANTHER" id="PTHR43349:SF35">
    <property type="entry name" value="PHENYLCOUMARAN BENZYLIC ETHER REDUCTASE 1"/>
    <property type="match status" value="1"/>
</dbReference>
<dbReference type="OrthoDB" id="419598at2759"/>
<evidence type="ECO:0000259" key="4">
    <source>
        <dbReference type="Pfam" id="PF05368"/>
    </source>
</evidence>
<dbReference type="STRING" id="3476.A0A2P5E1R0"/>
<accession>A0A2P5E1R0</accession>
<evidence type="ECO:0000256" key="3">
    <source>
        <dbReference type="ARBA" id="ARBA00023002"/>
    </source>
</evidence>
<dbReference type="InterPro" id="IPR008030">
    <property type="entry name" value="NmrA-like"/>
</dbReference>
<dbReference type="Gene3D" id="3.40.50.720">
    <property type="entry name" value="NAD(P)-binding Rossmann-like Domain"/>
    <property type="match status" value="1"/>
</dbReference>
<dbReference type="CDD" id="cd05259">
    <property type="entry name" value="PCBER_SDR_a"/>
    <property type="match status" value="1"/>
</dbReference>
<protein>
    <submittedName>
        <fullName evidence="5">Hopanoid-associated sugar epimerase</fullName>
    </submittedName>
</protein>
<dbReference type="InterPro" id="IPR036291">
    <property type="entry name" value="NAD(P)-bd_dom_sf"/>
</dbReference>
<evidence type="ECO:0000256" key="2">
    <source>
        <dbReference type="ARBA" id="ARBA00022857"/>
    </source>
</evidence>
<dbReference type="InterPro" id="IPR045312">
    <property type="entry name" value="PCBER-like"/>
</dbReference>
<organism evidence="5 6">
    <name type="scientific">Parasponia andersonii</name>
    <name type="common">Sponia andersonii</name>
    <dbReference type="NCBI Taxonomy" id="3476"/>
    <lineage>
        <taxon>Eukaryota</taxon>
        <taxon>Viridiplantae</taxon>
        <taxon>Streptophyta</taxon>
        <taxon>Embryophyta</taxon>
        <taxon>Tracheophyta</taxon>
        <taxon>Spermatophyta</taxon>
        <taxon>Magnoliopsida</taxon>
        <taxon>eudicotyledons</taxon>
        <taxon>Gunneridae</taxon>
        <taxon>Pentapetalae</taxon>
        <taxon>rosids</taxon>
        <taxon>fabids</taxon>
        <taxon>Rosales</taxon>
        <taxon>Cannabaceae</taxon>
        <taxon>Parasponia</taxon>
    </lineage>
</organism>
<reference evidence="6" key="1">
    <citation type="submission" date="2016-06" db="EMBL/GenBank/DDBJ databases">
        <title>Parallel loss of symbiosis genes in relatives of nitrogen-fixing non-legume Parasponia.</title>
        <authorList>
            <person name="Van Velzen R."/>
            <person name="Holmer R."/>
            <person name="Bu F."/>
            <person name="Rutten L."/>
            <person name="Van Zeijl A."/>
            <person name="Liu W."/>
            <person name="Santuari L."/>
            <person name="Cao Q."/>
            <person name="Sharma T."/>
            <person name="Shen D."/>
            <person name="Roswanjaya Y."/>
            <person name="Wardhani T."/>
            <person name="Kalhor M.S."/>
            <person name="Jansen J."/>
            <person name="Van den Hoogen J."/>
            <person name="Gungor B."/>
            <person name="Hartog M."/>
            <person name="Hontelez J."/>
            <person name="Verver J."/>
            <person name="Yang W.-C."/>
            <person name="Schijlen E."/>
            <person name="Repin R."/>
            <person name="Schilthuizen M."/>
            <person name="Schranz E."/>
            <person name="Heidstra R."/>
            <person name="Miyata K."/>
            <person name="Fedorova E."/>
            <person name="Kohlen W."/>
            <person name="Bisseling T."/>
            <person name="Smit S."/>
            <person name="Geurts R."/>
        </authorList>
    </citation>
    <scope>NUCLEOTIDE SEQUENCE [LARGE SCALE GENOMIC DNA]</scope>
    <source>
        <strain evidence="6">cv. WU1-14</strain>
    </source>
</reference>
<dbReference type="EMBL" id="JXTB01000004">
    <property type="protein sequence ID" value="PON79482.1"/>
    <property type="molecule type" value="Genomic_DNA"/>
</dbReference>
<gene>
    <name evidence="5" type="ORF">PanWU01x14_012170</name>
</gene>
<dbReference type="GO" id="GO:0016491">
    <property type="term" value="F:oxidoreductase activity"/>
    <property type="evidence" value="ECO:0007669"/>
    <property type="project" value="UniProtKB-KW"/>
</dbReference>
<dbReference type="Gene3D" id="3.90.25.10">
    <property type="entry name" value="UDP-galactose 4-epimerase, domain 1"/>
    <property type="match status" value="1"/>
</dbReference>
<name>A0A2P5E1R0_PARAD</name>
<dbReference type="Proteomes" id="UP000237105">
    <property type="component" value="Unassembled WGS sequence"/>
</dbReference>
<sequence length="309" mass="34059">MAATKSKILFIGGTGYIGKFIVEASAKAGHETFALVRESTLSNPAKVKIIDDFKSQGVKLVPGDLYDHQSLVNAIKQVDVVISTVGHAQLPDQDKIIAAIKEAGNVKRFIPSEFGNDVDRVHAVEPAKTAFEIKAKIRRATEAEGIPYTYVSSNFFAGYFLPTLSQPGAAAPPRVKVVILGDGNPKAIFNKEEDIGTYTIRAVDDLRTLNKVLYIRPPSNIYSFNDLVSLWEKKIGKTLEKEYILEDQLLKNIQEAPAPINVILSIGHSVFVKGDHTNFEIEPSFGVEASDLYPDVKYTTVDEYLNQFV</sequence>
<dbReference type="SUPFAM" id="SSF51735">
    <property type="entry name" value="NAD(P)-binding Rossmann-fold domains"/>
    <property type="match status" value="1"/>
</dbReference>
<proteinExistence type="inferred from homology"/>
<evidence type="ECO:0000313" key="5">
    <source>
        <dbReference type="EMBL" id="PON79482.1"/>
    </source>
</evidence>
<dbReference type="GO" id="GO:0009807">
    <property type="term" value="P:lignan biosynthetic process"/>
    <property type="evidence" value="ECO:0007669"/>
    <property type="project" value="UniProtKB-ARBA"/>
</dbReference>
<dbReference type="PANTHER" id="PTHR43349">
    <property type="entry name" value="PINORESINOL REDUCTASE-RELATED"/>
    <property type="match status" value="1"/>
</dbReference>
<dbReference type="Pfam" id="PF05368">
    <property type="entry name" value="NmrA"/>
    <property type="match status" value="1"/>
</dbReference>
<comment type="similarity">
    <text evidence="1">Belongs to the NmrA-type oxidoreductase family. Isoflavone reductase subfamily.</text>
</comment>
<evidence type="ECO:0000256" key="1">
    <source>
        <dbReference type="ARBA" id="ARBA00005725"/>
    </source>
</evidence>
<feature type="domain" description="NmrA-like" evidence="4">
    <location>
        <begin position="4"/>
        <end position="305"/>
    </location>
</feature>
<dbReference type="AlphaFoldDB" id="A0A2P5E1R0"/>
<keyword evidence="3" id="KW-0560">Oxidoreductase</keyword>